<accession>A0ABP9NCC6</accession>
<reference evidence="2" key="1">
    <citation type="journal article" date="2019" name="Int. J. Syst. Evol. Microbiol.">
        <title>The Global Catalogue of Microorganisms (GCM) 10K type strain sequencing project: providing services to taxonomists for standard genome sequencing and annotation.</title>
        <authorList>
            <consortium name="The Broad Institute Genomics Platform"/>
            <consortium name="The Broad Institute Genome Sequencing Center for Infectious Disease"/>
            <person name="Wu L."/>
            <person name="Ma J."/>
        </authorList>
    </citation>
    <scope>NUCLEOTIDE SEQUENCE [LARGE SCALE GENOMIC DNA]</scope>
    <source>
        <strain evidence="2">JCM 18302</strain>
    </source>
</reference>
<proteinExistence type="predicted"/>
<dbReference type="EMBL" id="BAABJO010000004">
    <property type="protein sequence ID" value="GAA5114468.1"/>
    <property type="molecule type" value="Genomic_DNA"/>
</dbReference>
<dbReference type="Proteomes" id="UP001500804">
    <property type="component" value="Unassembled WGS sequence"/>
</dbReference>
<protein>
    <submittedName>
        <fullName evidence="1">Uncharacterized protein</fullName>
    </submittedName>
</protein>
<keyword evidence="2" id="KW-1185">Reference proteome</keyword>
<gene>
    <name evidence="1" type="ORF">GCM10023320_11670</name>
</gene>
<sequence length="44" mass="5033">MYVRLVKYDTNKVCAQYRVEKGISYWLALADIFGGSNSDSDRAQ</sequence>
<name>A0ABP9NCC6_9PSEU</name>
<organism evidence="1 2">
    <name type="scientific">Pseudonocardia adelaidensis</name>
    <dbReference type="NCBI Taxonomy" id="648754"/>
    <lineage>
        <taxon>Bacteria</taxon>
        <taxon>Bacillati</taxon>
        <taxon>Actinomycetota</taxon>
        <taxon>Actinomycetes</taxon>
        <taxon>Pseudonocardiales</taxon>
        <taxon>Pseudonocardiaceae</taxon>
        <taxon>Pseudonocardia</taxon>
    </lineage>
</organism>
<evidence type="ECO:0000313" key="2">
    <source>
        <dbReference type="Proteomes" id="UP001500804"/>
    </source>
</evidence>
<comment type="caution">
    <text evidence="1">The sequence shown here is derived from an EMBL/GenBank/DDBJ whole genome shotgun (WGS) entry which is preliminary data.</text>
</comment>
<evidence type="ECO:0000313" key="1">
    <source>
        <dbReference type="EMBL" id="GAA5114468.1"/>
    </source>
</evidence>